<sequence>MKENLKTDTSDVIFKREATRSLKQICSSQIFFENIRPSTKQSLYQKTSQNQIRVSHYQTQIIHRNNLFIQNDKNNTIISGKTYITKAMEYSYLRICCENLIAPFGCQVQCSSEFQLMISQIHPFPTNYNCEQMINNRGFVVSVIKGEFIYISAITRKDSELQFNLLFNIQFDEIQRVKTLQDTPPSNDFLQMFKLSHSKSFQQIINTNKEQAAIKKNRYQDEISRSERFLKVLSTRNFQRQSKTQAKIQKQYQIKAKKLSNQEKILTKIIDDKKRQKIIFEQQWAIIIYLINMSSRVFNLFCHKKQIMKKNRLVAFRIKSLLRQMKKTIICSKGDTLDTRVLVDSFMSIKAKTKTIRNNLRMHQIQILLPILQQRSKIYKLKMQMLKLGDKFQIIKKHISQFEENYTKYKSDMIIKWDNLNEKIKDEEIKWKQAALRNKGLVIWFQVLKDKDLAQQMRKCFIFELMRDRIRQHIKDQQQVKKYRMDLKYYKQKLRVCRDFTEATTFRGEIFRLTNDIYAMHMKNQLFMHVDVEKYFHMLVSKYTVLIDESENLPRDLQIQQRQKQRQSRLTLRRVTRKSKI</sequence>
<evidence type="ECO:0000313" key="1">
    <source>
        <dbReference type="EMBL" id="CAD8109023.1"/>
    </source>
</evidence>
<keyword evidence="2" id="KW-1185">Reference proteome</keyword>
<evidence type="ECO:0000313" key="2">
    <source>
        <dbReference type="Proteomes" id="UP000688137"/>
    </source>
</evidence>
<comment type="caution">
    <text evidence="1">The sequence shown here is derived from an EMBL/GenBank/DDBJ whole genome shotgun (WGS) entry which is preliminary data.</text>
</comment>
<dbReference type="OMA" id="NCEQMIN"/>
<name>A0A8S1Q2D0_PARPR</name>
<gene>
    <name evidence="1" type="ORF">PPRIM_AZ9-3.1.T1390046</name>
</gene>
<proteinExistence type="predicted"/>
<accession>A0A8S1Q2D0</accession>
<dbReference type="Proteomes" id="UP000688137">
    <property type="component" value="Unassembled WGS sequence"/>
</dbReference>
<organism evidence="1 2">
    <name type="scientific">Paramecium primaurelia</name>
    <dbReference type="NCBI Taxonomy" id="5886"/>
    <lineage>
        <taxon>Eukaryota</taxon>
        <taxon>Sar</taxon>
        <taxon>Alveolata</taxon>
        <taxon>Ciliophora</taxon>
        <taxon>Intramacronucleata</taxon>
        <taxon>Oligohymenophorea</taxon>
        <taxon>Peniculida</taxon>
        <taxon>Parameciidae</taxon>
        <taxon>Paramecium</taxon>
    </lineage>
</organism>
<reference evidence="1" key="1">
    <citation type="submission" date="2021-01" db="EMBL/GenBank/DDBJ databases">
        <authorList>
            <consortium name="Genoscope - CEA"/>
            <person name="William W."/>
        </authorList>
    </citation>
    <scope>NUCLEOTIDE SEQUENCE</scope>
</reference>
<dbReference type="EMBL" id="CAJJDM010000143">
    <property type="protein sequence ID" value="CAD8109023.1"/>
    <property type="molecule type" value="Genomic_DNA"/>
</dbReference>
<protein>
    <submittedName>
        <fullName evidence="1">Uncharacterized protein</fullName>
    </submittedName>
</protein>
<dbReference type="AlphaFoldDB" id="A0A8S1Q2D0"/>